<dbReference type="RefSeq" id="WP_354643517.1">
    <property type="nucleotide sequence ID" value="NZ_CP159872.1"/>
</dbReference>
<sequence>MDTRQAAVAAFAGVVLLAGAAGCGADGSAPPSGAAPVGTRSVPPAPSGANGVDRLEPREIVDRSVQALKDGYSARAAGWISDAEQEIAIDLVLDTDADCTGVLSLGEAGSLQLVKSGATLWVKPDALFWAARGTSDLARQVGDRYLRTTETDPDFADVAALCDLVQFADSIGREGGTLSRGDRETVGGTPAIAVESSGTEDPGRLYVATEGRPYPLRLEKTGAELGRIDFTEFGVPVPTAVPSPEESVDLDQLRQGPGGAESPQPV</sequence>
<keyword evidence="2" id="KW-0732">Signal</keyword>
<feature type="signal peptide" evidence="2">
    <location>
        <begin position="1"/>
        <end position="20"/>
    </location>
</feature>
<evidence type="ECO:0000256" key="1">
    <source>
        <dbReference type="SAM" id="MobiDB-lite"/>
    </source>
</evidence>
<feature type="region of interest" description="Disordered" evidence="1">
    <location>
        <begin position="28"/>
        <end position="54"/>
    </location>
</feature>
<dbReference type="PROSITE" id="PS51257">
    <property type="entry name" value="PROKAR_LIPOPROTEIN"/>
    <property type="match status" value="1"/>
</dbReference>
<dbReference type="KEGG" id="kcm:ABWK59_28615"/>
<feature type="chain" id="PRO_5043930475" description="Lipoprotein LprG" evidence="2">
    <location>
        <begin position="21"/>
        <end position="266"/>
    </location>
</feature>
<evidence type="ECO:0000256" key="2">
    <source>
        <dbReference type="SAM" id="SignalP"/>
    </source>
</evidence>
<protein>
    <recommendedName>
        <fullName evidence="4">Lipoprotein LprG</fullName>
    </recommendedName>
</protein>
<proteinExistence type="predicted"/>
<feature type="region of interest" description="Disordered" evidence="1">
    <location>
        <begin position="237"/>
        <end position="266"/>
    </location>
</feature>
<name>A0AAU8K5M9_9ACTN</name>
<gene>
    <name evidence="3" type="ORF">ABWK59_28615</name>
</gene>
<accession>A0AAU8K5M9</accession>
<evidence type="ECO:0000313" key="3">
    <source>
        <dbReference type="EMBL" id="XCM82586.1"/>
    </source>
</evidence>
<reference evidence="3" key="1">
    <citation type="submission" date="2024-06" db="EMBL/GenBank/DDBJ databases">
        <title>The genome sequences of Kitasatospora sp. strain HUAS MG31.</title>
        <authorList>
            <person name="Mo P."/>
        </authorList>
    </citation>
    <scope>NUCLEOTIDE SEQUENCE</scope>
    <source>
        <strain evidence="3">HUAS MG31</strain>
    </source>
</reference>
<organism evidence="3">
    <name type="scientific">Kitasatospora camelliae</name>
    <dbReference type="NCBI Taxonomy" id="3156397"/>
    <lineage>
        <taxon>Bacteria</taxon>
        <taxon>Bacillati</taxon>
        <taxon>Actinomycetota</taxon>
        <taxon>Actinomycetes</taxon>
        <taxon>Kitasatosporales</taxon>
        <taxon>Streptomycetaceae</taxon>
        <taxon>Kitasatospora</taxon>
    </lineage>
</organism>
<dbReference type="EMBL" id="CP159872">
    <property type="protein sequence ID" value="XCM82586.1"/>
    <property type="molecule type" value="Genomic_DNA"/>
</dbReference>
<evidence type="ECO:0008006" key="4">
    <source>
        <dbReference type="Google" id="ProtNLM"/>
    </source>
</evidence>
<feature type="compositionally biased region" description="Low complexity" evidence="1">
    <location>
        <begin position="28"/>
        <end position="38"/>
    </location>
</feature>
<dbReference type="AlphaFoldDB" id="A0AAU8K5M9"/>